<reference evidence="2 4" key="1">
    <citation type="submission" date="2015-02" db="EMBL/GenBank/DDBJ databases">
        <authorList>
            <person name="Chooi Y.-H."/>
        </authorList>
    </citation>
    <scope>NUCLEOTIDE SEQUENCE [LARGE SCALE GENOMIC DNA]</scope>
    <source>
        <strain evidence="2">E3</strain>
    </source>
</reference>
<keyword evidence="4" id="KW-1185">Reference proteome</keyword>
<accession>A0A0G4IX96</accession>
<reference evidence="3 5" key="2">
    <citation type="submission" date="2018-03" db="EMBL/GenBank/DDBJ databases">
        <authorList>
            <person name="Fogelqvist J."/>
        </authorList>
    </citation>
    <scope>NUCLEOTIDE SEQUENCE [LARGE SCALE GENOMIC DNA]</scope>
</reference>
<name>A0A0G4IX96_PLABS</name>
<evidence type="ECO:0000313" key="5">
    <source>
        <dbReference type="Proteomes" id="UP000290189"/>
    </source>
</evidence>
<keyword evidence="3" id="KW-0496">Mitochondrion</keyword>
<protein>
    <submittedName>
        <fullName evidence="2">Uncharacterized protein</fullName>
    </submittedName>
</protein>
<geneLocation type="mitochondrion" evidence="3"/>
<dbReference type="Proteomes" id="UP000290189">
    <property type="component" value="Unassembled WGS sequence"/>
</dbReference>
<dbReference type="Proteomes" id="UP000039324">
    <property type="component" value="Unassembled WGS sequence"/>
</dbReference>
<evidence type="ECO:0000313" key="3">
    <source>
        <dbReference type="EMBL" id="SPQ98007.1"/>
    </source>
</evidence>
<sequence>MPLDLHPFRSLDDLPEMSVSARWPLVGSAFTDMDKCDPIIPAVRRPKGTQVSDTEREILLDGHWLPYDNSHLAVAAGYRLRPPPITVSSSSTSSTIRPSSFATVVARPKKAVQADVRSLPPAKTVDHKHYFSKAVHSITKAMNAAQKTNRRRVPVTRRPNSVADRTDPSSVTIMQPPCVPNPAQDAVVG</sequence>
<evidence type="ECO:0000256" key="1">
    <source>
        <dbReference type="SAM" id="MobiDB-lite"/>
    </source>
</evidence>
<gene>
    <name evidence="2" type="ORF">PBRA_007394</name>
    <name evidence="3" type="ORF">PLBR_LOCUS5222</name>
</gene>
<dbReference type="AlphaFoldDB" id="A0A0G4IX96"/>
<evidence type="ECO:0000313" key="2">
    <source>
        <dbReference type="EMBL" id="CEO99661.1"/>
    </source>
</evidence>
<dbReference type="EMBL" id="OVEO01000008">
    <property type="protein sequence ID" value="SPQ98007.1"/>
    <property type="molecule type" value="Genomic_DNA"/>
</dbReference>
<evidence type="ECO:0000313" key="4">
    <source>
        <dbReference type="Proteomes" id="UP000039324"/>
    </source>
</evidence>
<organism evidence="2 4">
    <name type="scientific">Plasmodiophora brassicae</name>
    <name type="common">Clubroot disease agent</name>
    <dbReference type="NCBI Taxonomy" id="37360"/>
    <lineage>
        <taxon>Eukaryota</taxon>
        <taxon>Sar</taxon>
        <taxon>Rhizaria</taxon>
        <taxon>Endomyxa</taxon>
        <taxon>Phytomyxea</taxon>
        <taxon>Plasmodiophorida</taxon>
        <taxon>Plasmodiophoridae</taxon>
        <taxon>Plasmodiophora</taxon>
    </lineage>
</organism>
<feature type="region of interest" description="Disordered" evidence="1">
    <location>
        <begin position="145"/>
        <end position="189"/>
    </location>
</feature>
<proteinExistence type="predicted"/>
<dbReference type="EMBL" id="CDSF01000092">
    <property type="protein sequence ID" value="CEO99661.1"/>
    <property type="molecule type" value="Genomic_DNA"/>
</dbReference>